<feature type="domain" description="Nif11" evidence="1">
    <location>
        <begin position="1"/>
        <end position="48"/>
    </location>
</feature>
<reference evidence="2" key="1">
    <citation type="submission" date="2019-12" db="EMBL/GenBank/DDBJ databases">
        <title>High-Quality draft genome sequences of three cyanobacteria isolated from the limestone walls of the Old Cathedral of Coimbra.</title>
        <authorList>
            <person name="Tiago I."/>
            <person name="Soares F."/>
            <person name="Portugal A."/>
        </authorList>
    </citation>
    <scope>NUCLEOTIDE SEQUENCE</scope>
    <source>
        <strain evidence="2">A</strain>
    </source>
</reference>
<dbReference type="AlphaFoldDB" id="A0A8J7Z2C8"/>
<dbReference type="InterPro" id="IPR012903">
    <property type="entry name" value="Nif11"/>
</dbReference>
<protein>
    <submittedName>
        <fullName evidence="2">Nif11-like leader peptide family natural product</fullName>
    </submittedName>
</protein>
<dbReference type="Pfam" id="PF07862">
    <property type="entry name" value="Nif11"/>
    <property type="match status" value="1"/>
</dbReference>
<proteinExistence type="predicted"/>
<keyword evidence="3" id="KW-1185">Reference proteome</keyword>
<evidence type="ECO:0000259" key="1">
    <source>
        <dbReference type="Pfam" id="PF07862"/>
    </source>
</evidence>
<accession>A0A8J7Z2C8</accession>
<organism evidence="2 3">
    <name type="scientific">Myxacorys almedinensis A</name>
    <dbReference type="NCBI Taxonomy" id="2690445"/>
    <lineage>
        <taxon>Bacteria</taxon>
        <taxon>Bacillati</taxon>
        <taxon>Cyanobacteriota</taxon>
        <taxon>Cyanophyceae</taxon>
        <taxon>Leptolyngbyales</taxon>
        <taxon>Leptolyngbyaceae</taxon>
        <taxon>Myxacorys</taxon>
        <taxon>Myxacorys almedinensis</taxon>
    </lineage>
</organism>
<name>A0A8J7Z2C8_9CYAN</name>
<dbReference type="RefSeq" id="WP_162423918.1">
    <property type="nucleotide sequence ID" value="NZ_WVIE01000015.1"/>
</dbReference>
<gene>
    <name evidence="2" type="ORF">GS601_14035</name>
</gene>
<dbReference type="InterPro" id="IPR022516">
    <property type="entry name" value="CHP03798_Ocin"/>
</dbReference>
<dbReference type="EMBL" id="WVIE01000015">
    <property type="protein sequence ID" value="NDJ18399.1"/>
    <property type="molecule type" value="Genomic_DNA"/>
</dbReference>
<evidence type="ECO:0000313" key="3">
    <source>
        <dbReference type="Proteomes" id="UP000646053"/>
    </source>
</evidence>
<comment type="caution">
    <text evidence="2">The sequence shown here is derived from an EMBL/GenBank/DDBJ whole genome shotgun (WGS) entry which is preliminary data.</text>
</comment>
<dbReference type="NCBIfam" id="TIGR03798">
    <property type="entry name" value="leader_Nif11"/>
    <property type="match status" value="1"/>
</dbReference>
<evidence type="ECO:0000313" key="2">
    <source>
        <dbReference type="EMBL" id="NDJ18399.1"/>
    </source>
</evidence>
<sequence length="77" mass="8854">MSLESATRFLTAVAGDQSMREKFNMVKTPEDFLSISHQLGYCFTTAELYKIVSDLSDSSSLRRSTGVWKWLRSQQWV</sequence>
<dbReference type="Proteomes" id="UP000646053">
    <property type="component" value="Unassembled WGS sequence"/>
</dbReference>